<sequence>MSRQLRHKINKYRRQRKNLISTHKIKPEHWQISEAEAKLALIAKGFKVKEIKKIHCLKYQVSISFWDMQGNICCSFFSYRIFALWQREVEKLIDNCQSLKAWARLNYLMSYEFAYYHYLGETEQALHQALENRFLVLNSTTQSAAFSEVELQ</sequence>
<dbReference type="EMBL" id="CP021056">
    <property type="protein sequence ID" value="QXE25093.1"/>
    <property type="molecule type" value="Genomic_DNA"/>
</dbReference>
<proteinExistence type="predicted"/>
<evidence type="ECO:0000313" key="2">
    <source>
        <dbReference type="EMBL" id="QXE25095.1"/>
    </source>
</evidence>
<evidence type="ECO:0000313" key="1">
    <source>
        <dbReference type="EMBL" id="QXE25093.1"/>
    </source>
</evidence>
<protein>
    <submittedName>
        <fullName evidence="1">Uncharacterized protein</fullName>
    </submittedName>
</protein>
<dbReference type="KEGG" id="rsin:B6N60_03803"/>
<name>A0A975Y6B5_9NOST</name>
<organism evidence="1 3">
    <name type="scientific">Richelia sinica FACHB-800</name>
    <dbReference type="NCBI Taxonomy" id="1357546"/>
    <lineage>
        <taxon>Bacteria</taxon>
        <taxon>Bacillati</taxon>
        <taxon>Cyanobacteriota</taxon>
        <taxon>Cyanophyceae</taxon>
        <taxon>Nostocales</taxon>
        <taxon>Nostocaceae</taxon>
        <taxon>Richelia</taxon>
    </lineage>
</organism>
<evidence type="ECO:0000313" key="3">
    <source>
        <dbReference type="Proteomes" id="UP000683511"/>
    </source>
</evidence>
<keyword evidence="3" id="KW-1185">Reference proteome</keyword>
<dbReference type="KEGG" id="rsin:B6N60_03805"/>
<reference evidence="1" key="1">
    <citation type="submission" date="2017-04" db="EMBL/GenBank/DDBJ databases">
        <title>Genome deletions in a multicellular cyanobacterial endosymbiont for morphological adaptation in marine diatoms.</title>
        <authorList>
            <person name="Wang Y."/>
            <person name="Gao H."/>
            <person name="Li R."/>
            <person name="Xu X."/>
        </authorList>
    </citation>
    <scope>NUCLEOTIDE SEQUENCE</scope>
    <source>
        <strain evidence="1">FACHB 800</strain>
    </source>
</reference>
<dbReference type="AlphaFoldDB" id="A0A975Y6B5"/>
<dbReference type="EMBL" id="CP021056">
    <property type="protein sequence ID" value="QXE25095.1"/>
    <property type="molecule type" value="Genomic_DNA"/>
</dbReference>
<accession>A0A975Y6B5</accession>
<dbReference type="Proteomes" id="UP000683511">
    <property type="component" value="Chromosome"/>
</dbReference>
<gene>
    <name evidence="1" type="ORF">B6N60_03803</name>
    <name evidence="2" type="ORF">B6N60_03805</name>
</gene>
<dbReference type="RefSeq" id="WP_190603208.1">
    <property type="nucleotide sequence ID" value="NZ_CP021056.1"/>
</dbReference>